<reference evidence="4" key="1">
    <citation type="submission" date="2017-01" db="EMBL/GenBank/DDBJ databases">
        <authorList>
            <person name="Varghese N."/>
            <person name="Submissions S."/>
        </authorList>
    </citation>
    <scope>NUCLEOTIDE SEQUENCE [LARGE SCALE GENOMIC DNA]</scope>
    <source>
        <strain evidence="4">DSM 21054</strain>
    </source>
</reference>
<keyword evidence="1" id="KW-0812">Transmembrane</keyword>
<feature type="transmembrane region" description="Helical" evidence="1">
    <location>
        <begin position="90"/>
        <end position="108"/>
    </location>
</feature>
<evidence type="ECO:0000313" key="4">
    <source>
        <dbReference type="Proteomes" id="UP000186917"/>
    </source>
</evidence>
<accession>A0A173M9R5</accession>
<keyword evidence="1" id="KW-1133">Transmembrane helix</keyword>
<feature type="domain" description="Acyltransferase 3" evidence="2">
    <location>
        <begin position="18"/>
        <end position="349"/>
    </location>
</feature>
<feature type="transmembrane region" description="Helical" evidence="1">
    <location>
        <begin position="238"/>
        <end position="258"/>
    </location>
</feature>
<dbReference type="Pfam" id="PF01757">
    <property type="entry name" value="Acyl_transf_3"/>
    <property type="match status" value="1"/>
</dbReference>
<keyword evidence="3" id="KW-0808">Transferase</keyword>
<evidence type="ECO:0000256" key="1">
    <source>
        <dbReference type="SAM" id="Phobius"/>
    </source>
</evidence>
<keyword evidence="1" id="KW-0472">Membrane</keyword>
<feature type="transmembrane region" description="Helical" evidence="1">
    <location>
        <begin position="212"/>
        <end position="229"/>
    </location>
</feature>
<name>A0A173M9R5_9BACT</name>
<evidence type="ECO:0000259" key="2">
    <source>
        <dbReference type="Pfam" id="PF01757"/>
    </source>
</evidence>
<sequence>MKNPTTDILKTQTLYFTRFLASYGVLLFHFYPKALLTDASLSWRLGEAVNYFFFISGFVMLVSNKRHLSDTHVLETFSRKDYWVRRLARIYPLYLLALLICVGFHYGVKNYDNSIPHRFPLEAAGLQRWIYPGSINFPGWSVSCEFFFYFLFPFILEIIVSWSWRKLTIVTTVMFVVSLLVTALTSGNWLPVHLRFIPAIDFINGTLHNHPVFKLGVFVAGCLCGLFYVKKPELVNRYFGGIAATISAVIIFAVLLGLPKGNDFIEGGGLTPVYFVFVLSICNLGATASRYLSNKLFIFLGEISFGVYILQFPVFLFYTYCFNNGNKLTTGIQFLLYTLVLVAVSIVCYYLYEKPLQKAIIRYFKEQDKKLMFKNVI</sequence>
<evidence type="ECO:0000313" key="3">
    <source>
        <dbReference type="EMBL" id="SIT30891.1"/>
    </source>
</evidence>
<dbReference type="KEGG" id="fln:FLA_0269"/>
<dbReference type="STRING" id="477680.SAMN05421788_11014"/>
<dbReference type="PANTHER" id="PTHR23028:SF53">
    <property type="entry name" value="ACYL_TRANSF_3 DOMAIN-CONTAINING PROTEIN"/>
    <property type="match status" value="1"/>
</dbReference>
<dbReference type="PANTHER" id="PTHR23028">
    <property type="entry name" value="ACETYLTRANSFERASE"/>
    <property type="match status" value="1"/>
</dbReference>
<feature type="transmembrane region" description="Helical" evidence="1">
    <location>
        <begin position="43"/>
        <end position="62"/>
    </location>
</feature>
<feature type="transmembrane region" description="Helical" evidence="1">
    <location>
        <begin position="332"/>
        <end position="352"/>
    </location>
</feature>
<dbReference type="GO" id="GO:0016787">
    <property type="term" value="F:hydrolase activity"/>
    <property type="evidence" value="ECO:0007669"/>
    <property type="project" value="UniProtKB-KW"/>
</dbReference>
<keyword evidence="3" id="KW-0012">Acyltransferase</keyword>
<keyword evidence="4" id="KW-1185">Reference proteome</keyword>
<dbReference type="GO" id="GO:0016020">
    <property type="term" value="C:membrane"/>
    <property type="evidence" value="ECO:0007669"/>
    <property type="project" value="TreeGrafter"/>
</dbReference>
<proteinExistence type="predicted"/>
<dbReference type="EMBL" id="FTOR01000010">
    <property type="protein sequence ID" value="SIT30891.1"/>
    <property type="molecule type" value="Genomic_DNA"/>
</dbReference>
<dbReference type="InterPro" id="IPR050879">
    <property type="entry name" value="Acyltransferase_3"/>
</dbReference>
<dbReference type="AlphaFoldDB" id="A0A173M9R5"/>
<feature type="transmembrane region" description="Helical" evidence="1">
    <location>
        <begin position="146"/>
        <end position="164"/>
    </location>
</feature>
<organism evidence="3 4">
    <name type="scientific">Filimonas lacunae</name>
    <dbReference type="NCBI Taxonomy" id="477680"/>
    <lineage>
        <taxon>Bacteria</taxon>
        <taxon>Pseudomonadati</taxon>
        <taxon>Bacteroidota</taxon>
        <taxon>Chitinophagia</taxon>
        <taxon>Chitinophagales</taxon>
        <taxon>Chitinophagaceae</taxon>
        <taxon>Filimonas</taxon>
    </lineage>
</organism>
<gene>
    <name evidence="3" type="ORF">SAMN05421788_11014</name>
</gene>
<dbReference type="GO" id="GO:0016747">
    <property type="term" value="F:acyltransferase activity, transferring groups other than amino-acyl groups"/>
    <property type="evidence" value="ECO:0007669"/>
    <property type="project" value="InterPro"/>
</dbReference>
<dbReference type="OrthoDB" id="9796461at2"/>
<feature type="transmembrane region" description="Helical" evidence="1">
    <location>
        <begin position="264"/>
        <end position="284"/>
    </location>
</feature>
<feature type="transmembrane region" description="Helical" evidence="1">
    <location>
        <begin position="12"/>
        <end position="31"/>
    </location>
</feature>
<dbReference type="RefSeq" id="WP_076381608.1">
    <property type="nucleotide sequence ID" value="NZ_AP017422.1"/>
</dbReference>
<dbReference type="GO" id="GO:0009103">
    <property type="term" value="P:lipopolysaccharide biosynthetic process"/>
    <property type="evidence" value="ECO:0007669"/>
    <property type="project" value="TreeGrafter"/>
</dbReference>
<dbReference type="InterPro" id="IPR002656">
    <property type="entry name" value="Acyl_transf_3_dom"/>
</dbReference>
<protein>
    <submittedName>
        <fullName evidence="3">Peptidoglycan/LPS O-acetylase OafA/YrhL, contains acyltransferase and SGNH-hydrolase domains</fullName>
    </submittedName>
</protein>
<feature type="transmembrane region" description="Helical" evidence="1">
    <location>
        <begin position="171"/>
        <end position="192"/>
    </location>
</feature>
<feature type="transmembrane region" description="Helical" evidence="1">
    <location>
        <begin position="296"/>
        <end position="320"/>
    </location>
</feature>
<keyword evidence="3" id="KW-0378">Hydrolase</keyword>
<dbReference type="Proteomes" id="UP000186917">
    <property type="component" value="Unassembled WGS sequence"/>
</dbReference>